<organism evidence="3">
    <name type="scientific">Iconisemion striatum</name>
    <dbReference type="NCBI Taxonomy" id="60296"/>
    <lineage>
        <taxon>Eukaryota</taxon>
        <taxon>Metazoa</taxon>
        <taxon>Chordata</taxon>
        <taxon>Craniata</taxon>
        <taxon>Vertebrata</taxon>
        <taxon>Euteleostomi</taxon>
        <taxon>Actinopterygii</taxon>
        <taxon>Neopterygii</taxon>
        <taxon>Teleostei</taxon>
        <taxon>Neoteleostei</taxon>
        <taxon>Acanthomorphata</taxon>
        <taxon>Ovalentaria</taxon>
        <taxon>Atherinomorphae</taxon>
        <taxon>Cyprinodontiformes</taxon>
        <taxon>Nothobranchiidae</taxon>
        <taxon>Iconisemion</taxon>
    </lineage>
</organism>
<dbReference type="PANTHER" id="PTHR15572">
    <property type="entry name" value="GLIOMA TUMOR SUPPRESSOR CANDIDATE REGION GENE 1"/>
    <property type="match status" value="1"/>
</dbReference>
<name>A0A1A7X1J1_9TELE</name>
<dbReference type="InterPro" id="IPR015671">
    <property type="entry name" value="GSCR1_dom"/>
</dbReference>
<reference evidence="3" key="2">
    <citation type="submission" date="2016-06" db="EMBL/GenBank/DDBJ databases">
        <title>The genome of a short-lived fish provides insights into sex chromosome evolution and the genetic control of aging.</title>
        <authorList>
            <person name="Reichwald K."/>
            <person name="Felder M."/>
            <person name="Petzold A."/>
            <person name="Koch P."/>
            <person name="Groth M."/>
            <person name="Platzer M."/>
        </authorList>
    </citation>
    <scope>NUCLEOTIDE SEQUENCE</scope>
    <source>
        <tissue evidence="3">Brain</tissue>
    </source>
</reference>
<evidence type="ECO:0000259" key="2">
    <source>
        <dbReference type="Pfam" id="PF15249"/>
    </source>
</evidence>
<dbReference type="GO" id="GO:0016514">
    <property type="term" value="C:SWI/SNF complex"/>
    <property type="evidence" value="ECO:0007669"/>
    <property type="project" value="TreeGrafter"/>
</dbReference>
<dbReference type="Pfam" id="PF15249">
    <property type="entry name" value="GLTSCR1"/>
    <property type="match status" value="1"/>
</dbReference>
<accession>A0A1A7X1J1</accession>
<gene>
    <name evidence="3" type="primary">GLTSCR1L</name>
</gene>
<dbReference type="PANTHER" id="PTHR15572:SF2">
    <property type="entry name" value="BRD4-INTERACTING CHROMATIN-REMODELING COMPLEX-ASSOCIATED PROTEIN-LIKE"/>
    <property type="match status" value="1"/>
</dbReference>
<dbReference type="GO" id="GO:0045893">
    <property type="term" value="P:positive regulation of DNA-templated transcription"/>
    <property type="evidence" value="ECO:0007669"/>
    <property type="project" value="TreeGrafter"/>
</dbReference>
<dbReference type="EMBL" id="HADW01010443">
    <property type="protein sequence ID" value="SBP11843.1"/>
    <property type="molecule type" value="Transcribed_RNA"/>
</dbReference>
<proteinExistence type="predicted"/>
<evidence type="ECO:0000313" key="3">
    <source>
        <dbReference type="EMBL" id="SBP11843.1"/>
    </source>
</evidence>
<feature type="domain" description="GLTSCR protein conserved" evidence="2">
    <location>
        <begin position="528"/>
        <end position="628"/>
    </location>
</feature>
<evidence type="ECO:0000256" key="1">
    <source>
        <dbReference type="SAM" id="MobiDB-lite"/>
    </source>
</evidence>
<feature type="compositionally biased region" description="Polar residues" evidence="1">
    <location>
        <begin position="757"/>
        <end position="771"/>
    </location>
</feature>
<feature type="region of interest" description="Disordered" evidence="1">
    <location>
        <begin position="675"/>
        <end position="697"/>
    </location>
</feature>
<feature type="region of interest" description="Disordered" evidence="1">
    <location>
        <begin position="757"/>
        <end position="779"/>
    </location>
</feature>
<dbReference type="InterPro" id="IPR052438">
    <property type="entry name" value="Chromatin_remod/trans_coact"/>
</dbReference>
<reference evidence="3" key="1">
    <citation type="submission" date="2016-05" db="EMBL/GenBank/DDBJ databases">
        <authorList>
            <person name="Lavstsen T."/>
            <person name="Jespersen J.S."/>
        </authorList>
    </citation>
    <scope>NUCLEOTIDE SEQUENCE</scope>
    <source>
        <tissue evidence="3">Brain</tissue>
    </source>
</reference>
<dbReference type="AlphaFoldDB" id="A0A1A7X1J1"/>
<sequence>MDDDYDRRLLDILGDADALNDYLHGSNSKSIEEDDVTNAAYGSDGSFFASNTVGSSAGLKDGSSSMGEFGEDSSGAGLQLSSSLSFIEDELGAGSSPEGVDLGGEDQPFDILQKSLMEADITEQTLAQEALLDSQPAPTLVQAPVPFSSQLVSGSYGGGVGVVTTTTATFPANQLLQGMSTLPNGSAQHIQVLGSFGTGGGVMTLSNLERTPQIVLRPGLPVTSAGAATGGQVFAPTQGQVGQVGLPFKNIPLQNIIIQRGPGGAQAIVRPIQPKPTPAGSQTIYSLGVQPSPTSMANVVNTNTTATGGQYTANGTIVVQPPLEQQQAPAQTNLPPGQFLLPNSLTLTPSTTIHNGTSNPCSSALITNQNTMQISAGQNFAAPAGQLILNQGVVGGGQVVGGVTQTWTGVSCTSSTPVQTSCTPGRLTLVGPATAGIGSHQASGGHVQRLLVTQTQNCTSLSPLPGNVTQEQVDFRQTSTSPAFKQGQLGSVHVMKTLTQDSAPTSERRPVVSSLSRGDLILQQLRKDHGGVQTPDRRKFVSIDDALQRLLSYHLFQGAPPNQEEFSHVDEEFEVVATEVLNKTQAMVDKYRRLLMVEAERSSPSSEMVMIDRTFNQEERGCLTQDKRMVLVDPDNFLEDFCCGPKSRLFHEPVPSEQENRDSWDQLELGSVEPAYRTDSQLGYGDPGGGGDVGERLHSSHLENKNVSELKRTQQFFGSSGAGDNSFTAKSYSQGKPAHFAAASAGQTHYQMSHHLSCSPMQPQYSPELTSSPPPDTDSALEAAVNSILEC</sequence>
<protein>
    <submittedName>
        <fullName evidence="3">GLTSCR1-like</fullName>
    </submittedName>
</protein>